<organism evidence="3 4">
    <name type="scientific">Cannabis sativa</name>
    <name type="common">Hemp</name>
    <name type="synonym">Marijuana</name>
    <dbReference type="NCBI Taxonomy" id="3483"/>
    <lineage>
        <taxon>Eukaryota</taxon>
        <taxon>Viridiplantae</taxon>
        <taxon>Streptophyta</taxon>
        <taxon>Embryophyta</taxon>
        <taxon>Tracheophyta</taxon>
        <taxon>Spermatophyta</taxon>
        <taxon>Magnoliopsida</taxon>
        <taxon>eudicotyledons</taxon>
        <taxon>Gunneridae</taxon>
        <taxon>Pentapetalae</taxon>
        <taxon>rosids</taxon>
        <taxon>fabids</taxon>
        <taxon>Rosales</taxon>
        <taxon>Cannabaceae</taxon>
        <taxon>Cannabis</taxon>
    </lineage>
</organism>
<dbReference type="PANTHER" id="PTHR33868:SF18">
    <property type="entry name" value="TRANSMEMBRANE PROTEIN"/>
    <property type="match status" value="1"/>
</dbReference>
<protein>
    <submittedName>
        <fullName evidence="3">Uncharacterized protein</fullName>
    </submittedName>
</protein>
<gene>
    <name evidence="3" type="ORF">F8388_024662</name>
</gene>
<proteinExistence type="predicted"/>
<feature type="region of interest" description="Disordered" evidence="1">
    <location>
        <begin position="228"/>
        <end position="305"/>
    </location>
</feature>
<evidence type="ECO:0000256" key="2">
    <source>
        <dbReference type="SAM" id="Phobius"/>
    </source>
</evidence>
<feature type="compositionally biased region" description="Basic residues" evidence="1">
    <location>
        <begin position="229"/>
        <end position="238"/>
    </location>
</feature>
<dbReference type="AlphaFoldDB" id="A0A7J6GE36"/>
<keyword evidence="2" id="KW-0472">Membrane</keyword>
<comment type="caution">
    <text evidence="3">The sequence shown here is derived from an EMBL/GenBank/DDBJ whole genome shotgun (WGS) entry which is preliminary data.</text>
</comment>
<keyword evidence="2" id="KW-0812">Transmembrane</keyword>
<evidence type="ECO:0000313" key="4">
    <source>
        <dbReference type="Proteomes" id="UP000525078"/>
    </source>
</evidence>
<name>A0A7J6GE36_CANSA</name>
<accession>A0A7J6GE36</accession>
<dbReference type="Proteomes" id="UP000525078">
    <property type="component" value="Unassembled WGS sequence"/>
</dbReference>
<feature type="transmembrane region" description="Helical" evidence="2">
    <location>
        <begin position="418"/>
        <end position="442"/>
    </location>
</feature>
<feature type="compositionally biased region" description="Basic residues" evidence="1">
    <location>
        <begin position="392"/>
        <end position="409"/>
    </location>
</feature>
<feature type="compositionally biased region" description="Basic and acidic residues" evidence="1">
    <location>
        <begin position="293"/>
        <end position="305"/>
    </location>
</feature>
<evidence type="ECO:0000313" key="3">
    <source>
        <dbReference type="EMBL" id="KAF4380369.1"/>
    </source>
</evidence>
<keyword evidence="2" id="KW-1133">Transmembrane helix</keyword>
<dbReference type="PANTHER" id="PTHR33868">
    <property type="entry name" value="EXPRESSED PROTEIN"/>
    <property type="match status" value="1"/>
</dbReference>
<sequence>MAAAEARTTWKRSARRCYFHDDVREKYSSCTSSSCSSKSEFDYSPDNAAKDHLHPFANYDVLSGRRRWWLNQEPNFVHHKNFVSEERISLEAQLEILSNDVCEKKQNKEGFIAKNNNCSMDQLRKVYVTCNENGLDTKIQELKAVSPRKTAAGKDVRDLWYLDEHYMSLDSLNNLVSQDPKKLPSDYESHWDGVDKTEPWWRSTGKDDLASLVAQKSLEHIENCDLPRPRAKNYRKQQKPSACSQNPDYDDALSSPLDPTGMTESRFSSQEYSSGSTNSGFSPHETLSTTSINRHDAEDDTENDKTKAQLLKALCLSQKRAREAEQAAKQAYTEKEHIITLLFRQASQLFAYKQWLQLLQLENICLQLKNKNQPIVDLFPPEKAPCKGGSRQSHKDHHQHKAGKKRQGNPKHDIHKSIVAFALGLGLAGAGLFLGWTMGWLFPAV</sequence>
<dbReference type="EMBL" id="JAATIP010000065">
    <property type="protein sequence ID" value="KAF4380369.1"/>
    <property type="molecule type" value="Genomic_DNA"/>
</dbReference>
<feature type="compositionally biased region" description="Polar residues" evidence="1">
    <location>
        <begin position="262"/>
        <end position="292"/>
    </location>
</feature>
<reference evidence="3 4" key="1">
    <citation type="journal article" date="2020" name="bioRxiv">
        <title>Sequence and annotation of 42 cannabis genomes reveals extensive copy number variation in cannabinoid synthesis and pathogen resistance genes.</title>
        <authorList>
            <person name="Mckernan K.J."/>
            <person name="Helbert Y."/>
            <person name="Kane L.T."/>
            <person name="Ebling H."/>
            <person name="Zhang L."/>
            <person name="Liu B."/>
            <person name="Eaton Z."/>
            <person name="Mclaughlin S."/>
            <person name="Kingan S."/>
            <person name="Baybayan P."/>
            <person name="Concepcion G."/>
            <person name="Jordan M."/>
            <person name="Riva A."/>
            <person name="Barbazuk W."/>
            <person name="Harkins T."/>
        </authorList>
    </citation>
    <scope>NUCLEOTIDE SEQUENCE [LARGE SCALE GENOMIC DNA]</scope>
    <source>
        <strain evidence="4">cv. Jamaican Lion 4</strain>
        <tissue evidence="3">Leaf</tissue>
    </source>
</reference>
<evidence type="ECO:0000256" key="1">
    <source>
        <dbReference type="SAM" id="MobiDB-lite"/>
    </source>
</evidence>
<feature type="region of interest" description="Disordered" evidence="1">
    <location>
        <begin position="381"/>
        <end position="412"/>
    </location>
</feature>